<feature type="transmembrane region" description="Helical" evidence="2">
    <location>
        <begin position="628"/>
        <end position="649"/>
    </location>
</feature>
<reference evidence="4 5" key="1">
    <citation type="submission" date="2016-10" db="EMBL/GenBank/DDBJ databases">
        <authorList>
            <person name="de Groot N.N."/>
        </authorList>
    </citation>
    <scope>NUCLEOTIDE SEQUENCE [LARGE SCALE GENOMIC DNA]</scope>
    <source>
        <strain evidence="4 5">DSM 18978</strain>
    </source>
</reference>
<evidence type="ECO:0000256" key="2">
    <source>
        <dbReference type="SAM" id="Phobius"/>
    </source>
</evidence>
<feature type="domain" description="Phage tail tape measure protein" evidence="3">
    <location>
        <begin position="90"/>
        <end position="280"/>
    </location>
</feature>
<feature type="transmembrane region" description="Helical" evidence="2">
    <location>
        <begin position="442"/>
        <end position="462"/>
    </location>
</feature>
<keyword evidence="2" id="KW-1133">Transmembrane helix</keyword>
<evidence type="ECO:0000313" key="4">
    <source>
        <dbReference type="EMBL" id="SCY25068.1"/>
    </source>
</evidence>
<keyword evidence="5" id="KW-1185">Reference proteome</keyword>
<dbReference type="Pfam" id="PF10145">
    <property type="entry name" value="PhageMin_Tail"/>
    <property type="match status" value="1"/>
</dbReference>
<keyword evidence="2" id="KW-0472">Membrane</keyword>
<keyword evidence="1" id="KW-1188">Viral release from host cell</keyword>
<feature type="transmembrane region" description="Helical" evidence="2">
    <location>
        <begin position="469"/>
        <end position="492"/>
    </location>
</feature>
<feature type="transmembrane region" description="Helical" evidence="2">
    <location>
        <begin position="407"/>
        <end position="430"/>
    </location>
</feature>
<dbReference type="EMBL" id="FMUS01000005">
    <property type="protein sequence ID" value="SCY25068.1"/>
    <property type="molecule type" value="Genomic_DNA"/>
</dbReference>
<dbReference type="NCBIfam" id="TIGR01760">
    <property type="entry name" value="tape_meas_TP901"/>
    <property type="match status" value="1"/>
</dbReference>
<gene>
    <name evidence="4" type="ORF">SAMN03080606_01127</name>
</gene>
<dbReference type="RefSeq" id="WP_091540960.1">
    <property type="nucleotide sequence ID" value="NZ_FMUS01000005.1"/>
</dbReference>
<dbReference type="InterPro" id="IPR010090">
    <property type="entry name" value="Phage_tape_meas"/>
</dbReference>
<feature type="transmembrane region" description="Helical" evidence="2">
    <location>
        <begin position="373"/>
        <end position="395"/>
    </location>
</feature>
<sequence length="848" mass="89375">MAIIRNLVVKIAADISSLQKGLSDAQSQLNSFSRQMGNIGKTLTAGVTIPLTALGGIALNTAANFEQSMANAASVSGATAEELEKMTSVAREMGKSTVFSASEAADAMYYMASAGYKAGEMGEAIKPILDLAAATQSDLAFSTDTVIATLNQFGLKSQDAGKVTNIFAAAIGNSQATLDKLGTSMSYVGPVANSLGYSIEETAAALSQLYNAGFDGSKAGTVLRGALSRLMKPTKAVNDALVELGLTYGQVNPATNSIADIVGILGDKSITTAQAIAIFGQEAGPGMMALISQGSEALIEMEANLTGTDAAALMAEKQLDTFKGSMKLLKSAVEEVAIQFGNILIPILRDLVTGYVQPAVQWFSNLDEGVKRMIVTVAAIAAAIGPFFLILAGLAKGLSAVAGAISFLISPIGLVIVGIAALTAGLIYLWNTNEDFRNTVVSIWQSISLAVASAIEGIKAWWDTYGEGIINTVTTVFTAIWTVVSTVLGQLWESLKVFFSYVEPIWEALKSLFMSLWNVIEQLWQLLEPVFIALGAIIAMNMAIAVGAINGVIQALGPFIQAVINAVSIIVDVIGLVIAVLRGDWSAAWDFMKSIAENTWQLIVNVFNTILGFIKGFVEGVISLFKGLWYALVGGSIIPDIVNGALSFFTNMLKGITETVGKIVKGVINGFKGVFNFISDTVKNAWSWGANLSKSLADGIRSGINAVGEATKSVANKIKGFLGFSSPTEEGPGSESDKWIPNLFDMLNAGIKEEIPKLNAALSAAMNPTIEPSSGMGMVRNIDTVMGNEDTLSKAVYQGVLDALKFSSMEAGNDQKEIVLKIDGTSFARAIIPNLMKEKQRGIGLVVK</sequence>
<feature type="transmembrane region" description="Helical" evidence="2">
    <location>
        <begin position="531"/>
        <end position="553"/>
    </location>
</feature>
<dbReference type="AlphaFoldDB" id="A0A1G5EF29"/>
<protein>
    <submittedName>
        <fullName evidence="4">Phage tail tape measure protein, TP901 family, core region</fullName>
    </submittedName>
</protein>
<evidence type="ECO:0000256" key="1">
    <source>
        <dbReference type="ARBA" id="ARBA00022612"/>
    </source>
</evidence>
<proteinExistence type="predicted"/>
<accession>A0A1G5EF29</accession>
<dbReference type="OrthoDB" id="9780715at2"/>
<dbReference type="Proteomes" id="UP000198636">
    <property type="component" value="Unassembled WGS sequence"/>
</dbReference>
<name>A0A1G5EF29_9FIRM</name>
<evidence type="ECO:0000313" key="5">
    <source>
        <dbReference type="Proteomes" id="UP000198636"/>
    </source>
</evidence>
<dbReference type="PANTHER" id="PTHR37813:SF1">
    <property type="entry name" value="FELS-2 PROPHAGE PROTEIN"/>
    <property type="match status" value="1"/>
</dbReference>
<feature type="transmembrane region" description="Helical" evidence="2">
    <location>
        <begin position="559"/>
        <end position="581"/>
    </location>
</feature>
<dbReference type="STRING" id="1120976.SAMN03080606_01127"/>
<evidence type="ECO:0000259" key="3">
    <source>
        <dbReference type="Pfam" id="PF10145"/>
    </source>
</evidence>
<dbReference type="PANTHER" id="PTHR37813">
    <property type="entry name" value="FELS-2 PROPHAGE PROTEIN"/>
    <property type="match status" value="1"/>
</dbReference>
<keyword evidence="2" id="KW-0812">Transmembrane</keyword>
<feature type="transmembrane region" description="Helical" evidence="2">
    <location>
        <begin position="602"/>
        <end position="622"/>
    </location>
</feature>
<organism evidence="4 5">
    <name type="scientific">Alkaliphilus peptidifermentans DSM 18978</name>
    <dbReference type="NCBI Taxonomy" id="1120976"/>
    <lineage>
        <taxon>Bacteria</taxon>
        <taxon>Bacillati</taxon>
        <taxon>Bacillota</taxon>
        <taxon>Clostridia</taxon>
        <taxon>Peptostreptococcales</taxon>
        <taxon>Natronincolaceae</taxon>
        <taxon>Alkaliphilus</taxon>
    </lineage>
</organism>